<protein>
    <submittedName>
        <fullName evidence="2">Uncharacterized protein</fullName>
    </submittedName>
</protein>
<reference evidence="2" key="1">
    <citation type="submission" date="2022-07" db="EMBL/GenBank/DDBJ databases">
        <title>Chromosome-level genome of Muraenolepis orangiensis.</title>
        <authorList>
            <person name="Kim J."/>
        </authorList>
    </citation>
    <scope>NUCLEOTIDE SEQUENCE</scope>
    <source>
        <strain evidence="2">KU_S4_2022</strain>
        <tissue evidence="2">Muscle</tissue>
    </source>
</reference>
<dbReference type="AlphaFoldDB" id="A0A9Q0IIC9"/>
<proteinExistence type="predicted"/>
<comment type="caution">
    <text evidence="2">The sequence shown here is derived from an EMBL/GenBank/DDBJ whole genome shotgun (WGS) entry which is preliminary data.</text>
</comment>
<sequence length="126" mass="14642">MNVNSRTTSTTTGYRITWGRVVGIVQPGFRASCEALVWSPWGPGPGRALRDQDHTRRETRTTHGGRPGPHTEGDQDHTRRETKITHRDKTRQGSLTKPKQRPHRPDSHLTWPRHRVVSYRLKYHHR</sequence>
<evidence type="ECO:0000313" key="3">
    <source>
        <dbReference type="Proteomes" id="UP001148018"/>
    </source>
</evidence>
<evidence type="ECO:0000256" key="1">
    <source>
        <dbReference type="SAM" id="MobiDB-lite"/>
    </source>
</evidence>
<name>A0A9Q0IIC9_9TELE</name>
<accession>A0A9Q0IIC9</accession>
<gene>
    <name evidence="2" type="ORF">NHX12_033873</name>
</gene>
<evidence type="ECO:0000313" key="2">
    <source>
        <dbReference type="EMBL" id="KAJ3599919.1"/>
    </source>
</evidence>
<dbReference type="EMBL" id="JANIIK010000048">
    <property type="protein sequence ID" value="KAJ3599919.1"/>
    <property type="molecule type" value="Genomic_DNA"/>
</dbReference>
<feature type="compositionally biased region" description="Basic and acidic residues" evidence="1">
    <location>
        <begin position="69"/>
        <end position="91"/>
    </location>
</feature>
<dbReference type="Proteomes" id="UP001148018">
    <property type="component" value="Unassembled WGS sequence"/>
</dbReference>
<feature type="region of interest" description="Disordered" evidence="1">
    <location>
        <begin position="37"/>
        <end position="111"/>
    </location>
</feature>
<feature type="compositionally biased region" description="Basic and acidic residues" evidence="1">
    <location>
        <begin position="48"/>
        <end position="61"/>
    </location>
</feature>
<organism evidence="2 3">
    <name type="scientific">Muraenolepis orangiensis</name>
    <name type="common">Patagonian moray cod</name>
    <dbReference type="NCBI Taxonomy" id="630683"/>
    <lineage>
        <taxon>Eukaryota</taxon>
        <taxon>Metazoa</taxon>
        <taxon>Chordata</taxon>
        <taxon>Craniata</taxon>
        <taxon>Vertebrata</taxon>
        <taxon>Euteleostomi</taxon>
        <taxon>Actinopterygii</taxon>
        <taxon>Neopterygii</taxon>
        <taxon>Teleostei</taxon>
        <taxon>Neoteleostei</taxon>
        <taxon>Acanthomorphata</taxon>
        <taxon>Zeiogadaria</taxon>
        <taxon>Gadariae</taxon>
        <taxon>Gadiformes</taxon>
        <taxon>Muraenolepidoidei</taxon>
        <taxon>Muraenolepididae</taxon>
        <taxon>Muraenolepis</taxon>
    </lineage>
</organism>
<keyword evidence="3" id="KW-1185">Reference proteome</keyword>